<gene>
    <name evidence="1" type="ORF">CC78DRAFT_611366</name>
</gene>
<comment type="caution">
    <text evidence="1">The sequence shown here is derived from an EMBL/GenBank/DDBJ whole genome shotgun (WGS) entry which is preliminary data.</text>
</comment>
<keyword evidence="2" id="KW-1185">Reference proteome</keyword>
<dbReference type="PANTHER" id="PTHR42085:SF2">
    <property type="entry name" value="F-BOX DOMAIN-CONTAINING PROTEIN"/>
    <property type="match status" value="1"/>
</dbReference>
<dbReference type="EMBL" id="ML986579">
    <property type="protein sequence ID" value="KAF2270467.1"/>
    <property type="molecule type" value="Genomic_DNA"/>
</dbReference>
<evidence type="ECO:0000313" key="2">
    <source>
        <dbReference type="Proteomes" id="UP000800093"/>
    </source>
</evidence>
<evidence type="ECO:0008006" key="3">
    <source>
        <dbReference type="Google" id="ProtNLM"/>
    </source>
</evidence>
<reference evidence="2" key="1">
    <citation type="journal article" date="2020" name="Stud. Mycol.">
        <title>101 Dothideomycetes genomes: A test case for predicting lifestyles and emergence of pathogens.</title>
        <authorList>
            <person name="Haridas S."/>
            <person name="Albert R."/>
            <person name="Binder M."/>
            <person name="Bloem J."/>
            <person name="LaButti K."/>
            <person name="Salamov A."/>
            <person name="Andreopoulos B."/>
            <person name="Baker S."/>
            <person name="Barry K."/>
            <person name="Bills G."/>
            <person name="Bluhm B."/>
            <person name="Cannon C."/>
            <person name="Castanera R."/>
            <person name="Culley D."/>
            <person name="Daum C."/>
            <person name="Ezra D."/>
            <person name="Gonzalez J."/>
            <person name="Henrissat B."/>
            <person name="Kuo A."/>
            <person name="Liang C."/>
            <person name="Lipzen A."/>
            <person name="Lutzoni F."/>
            <person name="Magnuson J."/>
            <person name="Mondo S."/>
            <person name="Nolan M."/>
            <person name="Ohm R."/>
            <person name="Pangilinan J."/>
            <person name="Park H.-J."/>
            <person name="Ramirez L."/>
            <person name="Alfaro M."/>
            <person name="Sun H."/>
            <person name="Tritt A."/>
            <person name="Yoshinaga Y."/>
            <person name="Zwiers L.-H."/>
            <person name="Turgeon B."/>
            <person name="Goodwin S."/>
            <person name="Spatafora J."/>
            <person name="Crous P."/>
            <person name="Grigoriev I."/>
        </authorList>
    </citation>
    <scope>NUCLEOTIDE SEQUENCE [LARGE SCALE GENOMIC DNA]</scope>
    <source>
        <strain evidence="2">CBS 304.66</strain>
    </source>
</reference>
<dbReference type="InterPro" id="IPR038883">
    <property type="entry name" value="AN11006-like"/>
</dbReference>
<accession>A0A9P4NC18</accession>
<protein>
    <recommendedName>
        <fullName evidence="3">F-box domain-containing protein</fullName>
    </recommendedName>
</protein>
<dbReference type="PANTHER" id="PTHR42085">
    <property type="entry name" value="F-BOX DOMAIN-CONTAINING PROTEIN"/>
    <property type="match status" value="1"/>
</dbReference>
<name>A0A9P4NC18_9PLEO</name>
<dbReference type="Proteomes" id="UP000800093">
    <property type="component" value="Unassembled WGS sequence"/>
</dbReference>
<sequence length="437" mass="50160">MPLPHLAVTSRTDLHAARESTNWIANASIFPFLELPLELRNLIYSHVFGMSSHNDRDDRIERRHLKCFKPSAASFLLLLHHKYLLLNRQVASEALEILLKNHTVYLSCGPFVLKSLLTRIQHERTGQGRQWLQWMKSIELDWVTFPNLRFYPPTWEDEENEEDDWDWEQHGHRMGVDYVRGVQNSESSFRSYENEDEYDYEGSGYDDNLYSPAGTHLHPSIHQVQATQAQDTSDPFGFSTHYPFSDPTHGPTYSIMSQDEIITKVGLLVSMEVTPLFTYLASEVFALSSITLPFYFTARTSPPQRGVAPGTNLPVKMRYWVQVACHALLLLCPPNANTPAKINEVRIKYMPKDPWASMGANVELHNMAREGVFFTERDNEREGEGEAFRAIWAELESRGVRLRDGALDAEVHLLEWDGDMCRVGDELEVVFTRTKGV</sequence>
<evidence type="ECO:0000313" key="1">
    <source>
        <dbReference type="EMBL" id="KAF2270467.1"/>
    </source>
</evidence>
<dbReference type="OrthoDB" id="62952at2759"/>
<organism evidence="1 2">
    <name type="scientific">Lojkania enalia</name>
    <dbReference type="NCBI Taxonomy" id="147567"/>
    <lineage>
        <taxon>Eukaryota</taxon>
        <taxon>Fungi</taxon>
        <taxon>Dikarya</taxon>
        <taxon>Ascomycota</taxon>
        <taxon>Pezizomycotina</taxon>
        <taxon>Dothideomycetes</taxon>
        <taxon>Pleosporomycetidae</taxon>
        <taxon>Pleosporales</taxon>
        <taxon>Pleosporales incertae sedis</taxon>
        <taxon>Lojkania</taxon>
    </lineage>
</organism>
<proteinExistence type="predicted"/>
<dbReference type="AlphaFoldDB" id="A0A9P4NC18"/>